<dbReference type="InterPro" id="IPR022488">
    <property type="entry name" value="PPK2-related"/>
</dbReference>
<protein>
    <submittedName>
        <fullName evidence="5">UDP-galactose-lipid carrier transferase</fullName>
    </submittedName>
</protein>
<dbReference type="Proteomes" id="UP000002171">
    <property type="component" value="Unassembled WGS sequence"/>
</dbReference>
<dbReference type="PANTHER" id="PTHR34383">
    <property type="entry name" value="POLYPHOSPHATE:AMP PHOSPHOTRANSFERASE-RELATED"/>
    <property type="match status" value="1"/>
</dbReference>
<dbReference type="InterPro" id="IPR022300">
    <property type="entry name" value="PPK2-rel_1"/>
</dbReference>
<dbReference type="GO" id="GO:0006797">
    <property type="term" value="P:polyphosphate metabolic process"/>
    <property type="evidence" value="ECO:0007669"/>
    <property type="project" value="InterPro"/>
</dbReference>
<evidence type="ECO:0000313" key="5">
    <source>
        <dbReference type="EMBL" id="EAR61385.1"/>
    </source>
</evidence>
<gene>
    <name evidence="5" type="ORF">MED92_17803</name>
</gene>
<evidence type="ECO:0000256" key="3">
    <source>
        <dbReference type="ARBA" id="ARBA00022777"/>
    </source>
</evidence>
<dbReference type="InterPro" id="IPR016898">
    <property type="entry name" value="Polyphosphate_phosphotransfera"/>
</dbReference>
<dbReference type="InterPro" id="IPR027417">
    <property type="entry name" value="P-loop_NTPase"/>
</dbReference>
<dbReference type="Pfam" id="PF03976">
    <property type="entry name" value="PPK2"/>
    <property type="match status" value="1"/>
</dbReference>
<accession>A0A7U8C786</accession>
<keyword evidence="2 5" id="KW-0808">Transferase</keyword>
<dbReference type="OrthoDB" id="9775224at2"/>
<dbReference type="SUPFAM" id="SSF52540">
    <property type="entry name" value="P-loop containing nucleoside triphosphate hydrolases"/>
    <property type="match status" value="1"/>
</dbReference>
<evidence type="ECO:0000256" key="2">
    <source>
        <dbReference type="ARBA" id="ARBA00022679"/>
    </source>
</evidence>
<dbReference type="PIRSF" id="PIRSF028756">
    <property type="entry name" value="PPK2_prd"/>
    <property type="match status" value="1"/>
</dbReference>
<proteinExistence type="inferred from homology"/>
<dbReference type="NCBIfam" id="TIGR03709">
    <property type="entry name" value="PPK2_rel_1"/>
    <property type="match status" value="1"/>
</dbReference>
<dbReference type="AlphaFoldDB" id="A0A7U8C786"/>
<dbReference type="EMBL" id="AAOW01000008">
    <property type="protein sequence ID" value="EAR61385.1"/>
    <property type="molecule type" value="Genomic_DNA"/>
</dbReference>
<dbReference type="RefSeq" id="WP_007021323.1">
    <property type="nucleotide sequence ID" value="NZ_CH724125.1"/>
</dbReference>
<evidence type="ECO:0000259" key="4">
    <source>
        <dbReference type="Pfam" id="PF03976"/>
    </source>
</evidence>
<organism evidence="5 6">
    <name type="scientific">Neptuniibacter caesariensis</name>
    <dbReference type="NCBI Taxonomy" id="207954"/>
    <lineage>
        <taxon>Bacteria</taxon>
        <taxon>Pseudomonadati</taxon>
        <taxon>Pseudomonadota</taxon>
        <taxon>Gammaproteobacteria</taxon>
        <taxon>Oceanospirillales</taxon>
        <taxon>Oceanospirillaceae</taxon>
        <taxon>Neptuniibacter</taxon>
    </lineage>
</organism>
<dbReference type="Gene3D" id="3.40.50.300">
    <property type="entry name" value="P-loop containing nucleotide triphosphate hydrolases"/>
    <property type="match status" value="1"/>
</dbReference>
<comment type="caution">
    <text evidence="5">The sequence shown here is derived from an EMBL/GenBank/DDBJ whole genome shotgun (WGS) entry which is preliminary data.</text>
</comment>
<evidence type="ECO:0000256" key="1">
    <source>
        <dbReference type="ARBA" id="ARBA00009924"/>
    </source>
</evidence>
<sequence length="275" mass="32025">MHQPSPIVLQNPSPSLKNIDFDESVLPDKDAYLKKLKKWQKKMLQVQQAYFHQNKRAILVLEGWDASGKGGAIRRVTEKLDPRGVTVHPISAPSAEEQSKHYLHRFQARLPEAGSIAIFDRSWYGRVLVERIEGFASKKEWQRAYQEINEFERSLIDDGARIIKIFMHITPEEQLKRFEERLNNPVKRWKLTTEDIRNRQRWAEYESAIEDMFTYTSTEAAPWHIIAGNHKWYARIEVLKTIVEQLAEGIDTSPPPLDPNVIKEAYHSLGIEIEV</sequence>
<keyword evidence="3" id="KW-0418">Kinase</keyword>
<feature type="domain" description="Polyphosphate kinase-2-related" evidence="4">
    <location>
        <begin position="28"/>
        <end position="247"/>
    </location>
</feature>
<comment type="similarity">
    <text evidence="1">Belongs to the polyphosphate kinase 2 (PPK2) family. Class I subfamily.</text>
</comment>
<dbReference type="GO" id="GO:0008976">
    <property type="term" value="F:polyphosphate kinase activity"/>
    <property type="evidence" value="ECO:0007669"/>
    <property type="project" value="InterPro"/>
</dbReference>
<evidence type="ECO:0000313" key="6">
    <source>
        <dbReference type="Proteomes" id="UP000002171"/>
    </source>
</evidence>
<reference evidence="5 6" key="1">
    <citation type="submission" date="2006-02" db="EMBL/GenBank/DDBJ databases">
        <authorList>
            <person name="Pinhassi J."/>
            <person name="Pedros-Alio C."/>
            <person name="Ferriera S."/>
            <person name="Johnson J."/>
            <person name="Kravitz S."/>
            <person name="Halpern A."/>
            <person name="Remington K."/>
            <person name="Beeson K."/>
            <person name="Tran B."/>
            <person name="Rogers Y.-H."/>
            <person name="Friedman R."/>
            <person name="Venter J.C."/>
        </authorList>
    </citation>
    <scope>NUCLEOTIDE SEQUENCE [LARGE SCALE GENOMIC DNA]</scope>
    <source>
        <strain evidence="5 6">MED92</strain>
    </source>
</reference>
<keyword evidence="6" id="KW-1185">Reference proteome</keyword>
<dbReference type="PANTHER" id="PTHR34383:SF3">
    <property type="entry name" value="POLYPHOSPHATE:AMP PHOSPHOTRANSFERASE"/>
    <property type="match status" value="1"/>
</dbReference>
<name>A0A7U8C786_NEPCE</name>